<dbReference type="GO" id="GO:0008270">
    <property type="term" value="F:zinc ion binding"/>
    <property type="evidence" value="ECO:0007669"/>
    <property type="project" value="UniProtKB-KW"/>
</dbReference>
<keyword evidence="2" id="KW-0863">Zinc-finger</keyword>
<protein>
    <recommendedName>
        <fullName evidence="4">FLYWCH-type domain-containing protein</fullName>
    </recommendedName>
</protein>
<dbReference type="AlphaFoldDB" id="A0A6G0W1B7"/>
<feature type="domain" description="FLYWCH-type" evidence="4">
    <location>
        <begin position="5"/>
        <end position="63"/>
    </location>
</feature>
<dbReference type="InterPro" id="IPR007588">
    <property type="entry name" value="Znf_FLYWCH"/>
</dbReference>
<evidence type="ECO:0000259" key="4">
    <source>
        <dbReference type="Pfam" id="PF04500"/>
    </source>
</evidence>
<feature type="non-terminal residue" evidence="5">
    <location>
        <position position="96"/>
    </location>
</feature>
<comment type="caution">
    <text evidence="5">The sequence shown here is derived from an EMBL/GenBank/DDBJ whole genome shotgun (WGS) entry which is preliminary data.</text>
</comment>
<proteinExistence type="predicted"/>
<keyword evidence="6" id="KW-1185">Reference proteome</keyword>
<dbReference type="EMBL" id="VUJU01010407">
    <property type="protein sequence ID" value="KAF0714450.1"/>
    <property type="molecule type" value="Genomic_DNA"/>
</dbReference>
<reference evidence="5 6" key="1">
    <citation type="submission" date="2019-08" db="EMBL/GenBank/DDBJ databases">
        <title>Whole genome of Aphis craccivora.</title>
        <authorList>
            <person name="Voronova N.V."/>
            <person name="Shulinski R.S."/>
            <person name="Bandarenka Y.V."/>
            <person name="Zhorov D.G."/>
            <person name="Warner D."/>
        </authorList>
    </citation>
    <scope>NUCLEOTIDE SEQUENCE [LARGE SCALE GENOMIC DNA]</scope>
    <source>
        <strain evidence="5">180601</strain>
        <tissue evidence="5">Whole Body</tissue>
    </source>
</reference>
<sequence length="96" mass="10794">MEIFKSYKGGDKVAFEGYTYITKNKGKNYFTWKCSTKNKTNCAGILRTSILKTDPTVTTEHNHSANQSEVNVMKAVSKMKLMAKTSCTNPVEIYAQ</sequence>
<keyword evidence="3" id="KW-0862">Zinc</keyword>
<evidence type="ECO:0000256" key="3">
    <source>
        <dbReference type="ARBA" id="ARBA00022833"/>
    </source>
</evidence>
<accession>A0A6G0W1B7</accession>
<name>A0A6G0W1B7_APHCR</name>
<evidence type="ECO:0000313" key="5">
    <source>
        <dbReference type="EMBL" id="KAF0714450.1"/>
    </source>
</evidence>
<evidence type="ECO:0000313" key="6">
    <source>
        <dbReference type="Proteomes" id="UP000478052"/>
    </source>
</evidence>
<dbReference type="Proteomes" id="UP000478052">
    <property type="component" value="Unassembled WGS sequence"/>
</dbReference>
<dbReference type="OrthoDB" id="8192063at2759"/>
<keyword evidence="1" id="KW-0479">Metal-binding</keyword>
<gene>
    <name evidence="5" type="ORF">FWK35_00038086</name>
</gene>
<organism evidence="5 6">
    <name type="scientific">Aphis craccivora</name>
    <name type="common">Cowpea aphid</name>
    <dbReference type="NCBI Taxonomy" id="307492"/>
    <lineage>
        <taxon>Eukaryota</taxon>
        <taxon>Metazoa</taxon>
        <taxon>Ecdysozoa</taxon>
        <taxon>Arthropoda</taxon>
        <taxon>Hexapoda</taxon>
        <taxon>Insecta</taxon>
        <taxon>Pterygota</taxon>
        <taxon>Neoptera</taxon>
        <taxon>Paraneoptera</taxon>
        <taxon>Hemiptera</taxon>
        <taxon>Sternorrhyncha</taxon>
        <taxon>Aphidomorpha</taxon>
        <taxon>Aphidoidea</taxon>
        <taxon>Aphididae</taxon>
        <taxon>Aphidini</taxon>
        <taxon>Aphis</taxon>
        <taxon>Aphis</taxon>
    </lineage>
</organism>
<evidence type="ECO:0000256" key="2">
    <source>
        <dbReference type="ARBA" id="ARBA00022771"/>
    </source>
</evidence>
<dbReference type="Pfam" id="PF04500">
    <property type="entry name" value="FLYWCH"/>
    <property type="match status" value="1"/>
</dbReference>
<dbReference type="Gene3D" id="2.20.25.240">
    <property type="match status" value="1"/>
</dbReference>
<evidence type="ECO:0000256" key="1">
    <source>
        <dbReference type="ARBA" id="ARBA00022723"/>
    </source>
</evidence>